<evidence type="ECO:0000313" key="1">
    <source>
        <dbReference type="EMBL" id="VDL87482.1"/>
    </source>
</evidence>
<dbReference type="STRING" id="27835.A0A0N4YZ88"/>
<reference evidence="3" key="1">
    <citation type="submission" date="2017-02" db="UniProtKB">
        <authorList>
            <consortium name="WormBaseParasite"/>
        </authorList>
    </citation>
    <scope>IDENTIFICATION</scope>
</reference>
<proteinExistence type="predicted"/>
<reference evidence="1 2" key="2">
    <citation type="submission" date="2018-11" db="EMBL/GenBank/DDBJ databases">
        <authorList>
            <consortium name="Pathogen Informatics"/>
        </authorList>
    </citation>
    <scope>NUCLEOTIDE SEQUENCE [LARGE SCALE GENOMIC DNA]</scope>
</reference>
<gene>
    <name evidence="1" type="ORF">NBR_LOCUS22561</name>
</gene>
<evidence type="ECO:0000313" key="3">
    <source>
        <dbReference type="WBParaSite" id="NBR_0002256001-mRNA-1"/>
    </source>
</evidence>
<organism evidence="3">
    <name type="scientific">Nippostrongylus brasiliensis</name>
    <name type="common">Rat hookworm</name>
    <dbReference type="NCBI Taxonomy" id="27835"/>
    <lineage>
        <taxon>Eukaryota</taxon>
        <taxon>Metazoa</taxon>
        <taxon>Ecdysozoa</taxon>
        <taxon>Nematoda</taxon>
        <taxon>Chromadorea</taxon>
        <taxon>Rhabditida</taxon>
        <taxon>Rhabditina</taxon>
        <taxon>Rhabditomorpha</taxon>
        <taxon>Strongyloidea</taxon>
        <taxon>Heligmosomidae</taxon>
        <taxon>Nippostrongylus</taxon>
    </lineage>
</organism>
<dbReference type="EMBL" id="UYSL01028357">
    <property type="protein sequence ID" value="VDL87482.1"/>
    <property type="molecule type" value="Genomic_DNA"/>
</dbReference>
<dbReference type="OMA" id="GMSTCQI"/>
<dbReference type="WBParaSite" id="NBR_0002256001-mRNA-1">
    <property type="protein sequence ID" value="NBR_0002256001-mRNA-1"/>
    <property type="gene ID" value="NBR_0002256001"/>
</dbReference>
<keyword evidence="2" id="KW-1185">Reference proteome</keyword>
<dbReference type="AlphaFoldDB" id="A0A0N4YZ88"/>
<name>A0A0N4YZ88_NIPBR</name>
<protein>
    <submittedName>
        <fullName evidence="3">Alpha-carbonic anhydrase domain-containing protein</fullName>
    </submittedName>
</protein>
<evidence type="ECO:0000313" key="2">
    <source>
        <dbReference type="Proteomes" id="UP000271162"/>
    </source>
</evidence>
<dbReference type="Proteomes" id="UP000271162">
    <property type="component" value="Unassembled WGS sequence"/>
</dbReference>
<sequence>MVTLLMDCSKTDKGWFELKGYNPPHENWEPDMKQSKCGGVYKSSAPSSSKNHVAKCGAVNVFEWGRGDGCIINDI</sequence>
<accession>A0A0N4YZ88</accession>